<dbReference type="Pfam" id="PF20167">
    <property type="entry name" value="Transposase_32"/>
    <property type="match status" value="1"/>
</dbReference>
<sequence>MFISEPSQSRNKDKFIVDDLEESSGEDDACTARRKLKGKMKINYDRNRINNRRIAKGIEEISTEEMDFNFEENEVRWNSVCARNILPERYLSKATMKNQTYMNIIEESGMLAISDEIGPHWPSLVREFICNLTEEIADPASVMFHKVKMRGHVFEFNPAVINRHYGRQNKGITSSTLKLADIIKTLTGNALSVWPIKGQLPASSLSLRYAVMHKMAIANLVSTSNDTNVSEVVGRMMYVMGYGQELDFDRILKARDGSGKDAKPLTIIDKLISEKRVVDVEIKRADKPAVGPEGEAAALLIKAYEEEQSCRPKSKL</sequence>
<reference evidence="2 3" key="1">
    <citation type="submission" date="2024-01" db="EMBL/GenBank/DDBJ databases">
        <title>The complete chloroplast genome sequence of Lithospermum erythrorhizon: insights into the phylogenetic relationship among Boraginaceae species and the maternal lineages of purple gromwells.</title>
        <authorList>
            <person name="Okada T."/>
            <person name="Watanabe K."/>
        </authorList>
    </citation>
    <scope>NUCLEOTIDE SEQUENCE [LARGE SCALE GENOMIC DNA]</scope>
</reference>
<evidence type="ECO:0000259" key="1">
    <source>
        <dbReference type="Pfam" id="PF20167"/>
    </source>
</evidence>
<organism evidence="2 3">
    <name type="scientific">Lithospermum erythrorhizon</name>
    <name type="common">Purple gromwell</name>
    <name type="synonym">Lithospermum officinale var. erythrorhizon</name>
    <dbReference type="NCBI Taxonomy" id="34254"/>
    <lineage>
        <taxon>Eukaryota</taxon>
        <taxon>Viridiplantae</taxon>
        <taxon>Streptophyta</taxon>
        <taxon>Embryophyta</taxon>
        <taxon>Tracheophyta</taxon>
        <taxon>Spermatophyta</taxon>
        <taxon>Magnoliopsida</taxon>
        <taxon>eudicotyledons</taxon>
        <taxon>Gunneridae</taxon>
        <taxon>Pentapetalae</taxon>
        <taxon>asterids</taxon>
        <taxon>lamiids</taxon>
        <taxon>Boraginales</taxon>
        <taxon>Boraginaceae</taxon>
        <taxon>Boraginoideae</taxon>
        <taxon>Lithospermeae</taxon>
        <taxon>Lithospermum</taxon>
    </lineage>
</organism>
<dbReference type="EMBL" id="BAABME010010679">
    <property type="protein sequence ID" value="GAA0180939.1"/>
    <property type="molecule type" value="Genomic_DNA"/>
</dbReference>
<dbReference type="InterPro" id="IPR046796">
    <property type="entry name" value="Transposase_32_dom"/>
</dbReference>
<accession>A0AAV3RQS0</accession>
<gene>
    <name evidence="2" type="ORF">LIER_30175</name>
</gene>
<feature type="domain" description="Putative plant transposon protein" evidence="1">
    <location>
        <begin position="114"/>
        <end position="253"/>
    </location>
</feature>
<protein>
    <recommendedName>
        <fullName evidence="1">Putative plant transposon protein domain-containing protein</fullName>
    </recommendedName>
</protein>
<comment type="caution">
    <text evidence="2">The sequence shown here is derived from an EMBL/GenBank/DDBJ whole genome shotgun (WGS) entry which is preliminary data.</text>
</comment>
<evidence type="ECO:0000313" key="2">
    <source>
        <dbReference type="EMBL" id="GAA0180939.1"/>
    </source>
</evidence>
<proteinExistence type="predicted"/>
<dbReference type="AlphaFoldDB" id="A0AAV3RQS0"/>
<evidence type="ECO:0000313" key="3">
    <source>
        <dbReference type="Proteomes" id="UP001454036"/>
    </source>
</evidence>
<name>A0AAV3RQS0_LITER</name>
<dbReference type="Proteomes" id="UP001454036">
    <property type="component" value="Unassembled WGS sequence"/>
</dbReference>
<keyword evidence="3" id="KW-1185">Reference proteome</keyword>